<evidence type="ECO:0000313" key="1">
    <source>
        <dbReference type="Proteomes" id="UP000887576"/>
    </source>
</evidence>
<evidence type="ECO:0000313" key="2">
    <source>
        <dbReference type="WBParaSite" id="JU765_v2.g20712.t2"/>
    </source>
</evidence>
<protein>
    <submittedName>
        <fullName evidence="2">Viral A-type inclusion protein</fullName>
    </submittedName>
</protein>
<proteinExistence type="predicted"/>
<name>A0AC34QZE6_9BILA</name>
<dbReference type="Proteomes" id="UP000887576">
    <property type="component" value="Unplaced"/>
</dbReference>
<accession>A0AC34QZE6</accession>
<organism evidence="1 2">
    <name type="scientific">Panagrolaimus sp. JU765</name>
    <dbReference type="NCBI Taxonomy" id="591449"/>
    <lineage>
        <taxon>Eukaryota</taxon>
        <taxon>Metazoa</taxon>
        <taxon>Ecdysozoa</taxon>
        <taxon>Nematoda</taxon>
        <taxon>Chromadorea</taxon>
        <taxon>Rhabditida</taxon>
        <taxon>Tylenchina</taxon>
        <taxon>Panagrolaimomorpha</taxon>
        <taxon>Panagrolaimoidea</taxon>
        <taxon>Panagrolaimidae</taxon>
        <taxon>Panagrolaimus</taxon>
    </lineage>
</organism>
<reference evidence="2" key="1">
    <citation type="submission" date="2022-11" db="UniProtKB">
        <authorList>
            <consortium name="WormBaseParasite"/>
        </authorList>
    </citation>
    <scope>IDENTIFICATION</scope>
</reference>
<dbReference type="WBParaSite" id="JU765_v2.g20712.t2">
    <property type="protein sequence ID" value="JU765_v2.g20712.t2"/>
    <property type="gene ID" value="JU765_v2.g20712"/>
</dbReference>
<sequence length="180" mass="21285">MKKFLSSTIWRKLISISIVLFFIILILFEKQNSYKFINQANEQIIECKKEIESLSTQLTVVNSHRRKLDEALLKQQTEMNRAVHDLRTKLDETQEQKQQLQTKYDSCLNSKNENEKTNDLNKISIDNANDEKLKNENEQLKNQIMALTNELEKFKKEMVSMKHSRNEIQPEKNDTVQVLL</sequence>